<reference evidence="4" key="1">
    <citation type="journal article" date="2020" name="Genome Biol.">
        <title>Gamete binning: chromosome-level and haplotype-resolved genome assembly enabled by high-throughput single-cell sequencing of gamete genomes.</title>
        <authorList>
            <person name="Campoy J.A."/>
            <person name="Sun H."/>
            <person name="Goel M."/>
            <person name="Jiao W.-B."/>
            <person name="Folz-Donahue K."/>
            <person name="Wang N."/>
            <person name="Rubio M."/>
            <person name="Liu C."/>
            <person name="Kukat C."/>
            <person name="Ruiz D."/>
            <person name="Huettel B."/>
            <person name="Schneeberger K."/>
        </authorList>
    </citation>
    <scope>NUCLEOTIDE SEQUENCE [LARGE SCALE GENOMIC DNA]</scope>
    <source>
        <strain evidence="4">cv. Rojo Pasion</strain>
    </source>
</reference>
<evidence type="ECO:0000256" key="1">
    <source>
        <dbReference type="SAM" id="MobiDB-lite"/>
    </source>
</evidence>
<feature type="compositionally biased region" description="Polar residues" evidence="1">
    <location>
        <begin position="156"/>
        <end position="165"/>
    </location>
</feature>
<dbReference type="Gene3D" id="1.10.10.60">
    <property type="entry name" value="Homeodomain-like"/>
    <property type="match status" value="1"/>
</dbReference>
<dbReference type="InterPro" id="IPR001005">
    <property type="entry name" value="SANT/Myb"/>
</dbReference>
<dbReference type="CDD" id="cd00167">
    <property type="entry name" value="SANT"/>
    <property type="match status" value="1"/>
</dbReference>
<protein>
    <recommendedName>
        <fullName evidence="2">Myb-like domain-containing protein</fullName>
    </recommendedName>
</protein>
<proteinExistence type="predicted"/>
<dbReference type="EMBL" id="CAEKKB010000004">
    <property type="protein sequence ID" value="CAB4306564.1"/>
    <property type="molecule type" value="Genomic_DNA"/>
</dbReference>
<evidence type="ECO:0000259" key="2">
    <source>
        <dbReference type="PROSITE" id="PS50090"/>
    </source>
</evidence>
<dbReference type="OrthoDB" id="2143914at2759"/>
<accession>A0A6J5X657</accession>
<evidence type="ECO:0000313" key="3">
    <source>
        <dbReference type="EMBL" id="CAB4306564.1"/>
    </source>
</evidence>
<dbReference type="Pfam" id="PF00249">
    <property type="entry name" value="Myb_DNA-binding"/>
    <property type="match status" value="1"/>
</dbReference>
<evidence type="ECO:0000313" key="4">
    <source>
        <dbReference type="Proteomes" id="UP000507245"/>
    </source>
</evidence>
<dbReference type="AlphaFoldDB" id="A0A6J5X657"/>
<dbReference type="PROSITE" id="PS50090">
    <property type="entry name" value="MYB_LIKE"/>
    <property type="match status" value="1"/>
</dbReference>
<organism evidence="3 4">
    <name type="scientific">Prunus armeniaca</name>
    <name type="common">Apricot</name>
    <name type="synonym">Armeniaca vulgaris</name>
    <dbReference type="NCBI Taxonomy" id="36596"/>
    <lineage>
        <taxon>Eukaryota</taxon>
        <taxon>Viridiplantae</taxon>
        <taxon>Streptophyta</taxon>
        <taxon>Embryophyta</taxon>
        <taxon>Tracheophyta</taxon>
        <taxon>Spermatophyta</taxon>
        <taxon>Magnoliopsida</taxon>
        <taxon>eudicotyledons</taxon>
        <taxon>Gunneridae</taxon>
        <taxon>Pentapetalae</taxon>
        <taxon>rosids</taxon>
        <taxon>fabids</taxon>
        <taxon>Rosales</taxon>
        <taxon>Rosaceae</taxon>
        <taxon>Amygdaloideae</taxon>
        <taxon>Amygdaleae</taxon>
        <taxon>Prunus</taxon>
    </lineage>
</organism>
<dbReference type="InterPro" id="IPR009057">
    <property type="entry name" value="Homeodomain-like_sf"/>
</dbReference>
<keyword evidence="4" id="KW-1185">Reference proteome</keyword>
<name>A0A6J5X657_PRUAR</name>
<feature type="domain" description="Myb-like" evidence="2">
    <location>
        <begin position="5"/>
        <end position="43"/>
    </location>
</feature>
<sequence length="332" mass="36660">MALQWRLFEDALLMRAVKKYGIFSWDSVSAGVGTRSAWECKQRCETGPQKRIDNWNIFPNGWTIISHEFNGLRTSSQCQMRHQSLYPPAMHVPIFNSDGALVGQAHVSQEETGFGPHLALRRSSRPVELMRYGSPAVGEDVPILYPLLGEDQGNDTTSPCMSESAHTPGFKEEKADLGCGSKASSSTKVDPKLGKNFIIKTTNGGKRKRRINDVKQLLLDSTELEPHPGLKEIGISGSTRMKPSEMRLVETLTRGLLSEGFHIVTVSLEMGTCEAVRRGLAEAPCLVLPNERDVVARVQRIVAFAYRNSTIVLAACAHAKAEGKEAFVFYLD</sequence>
<feature type="region of interest" description="Disordered" evidence="1">
    <location>
        <begin position="156"/>
        <end position="185"/>
    </location>
</feature>
<dbReference type="Proteomes" id="UP000507245">
    <property type="component" value="Unassembled WGS sequence"/>
</dbReference>
<dbReference type="SUPFAM" id="SSF46689">
    <property type="entry name" value="Homeodomain-like"/>
    <property type="match status" value="1"/>
</dbReference>
<gene>
    <name evidence="3" type="ORF">ORAREDHAP_LOCUS24778</name>
</gene>